<dbReference type="EC" id="3.6.-.-" evidence="3"/>
<dbReference type="SUPFAM" id="SSF52540">
    <property type="entry name" value="P-loop containing nucleoside triphosphate hydrolases"/>
    <property type="match status" value="1"/>
</dbReference>
<name>A0A160T636_9CHLR</name>
<organism evidence="3 4">
    <name type="scientific">Candidatus Promineifilum breve</name>
    <dbReference type="NCBI Taxonomy" id="1806508"/>
    <lineage>
        <taxon>Bacteria</taxon>
        <taxon>Bacillati</taxon>
        <taxon>Chloroflexota</taxon>
        <taxon>Ardenticatenia</taxon>
        <taxon>Candidatus Promineifilales</taxon>
        <taxon>Candidatus Promineifilaceae</taxon>
        <taxon>Candidatus Promineifilum</taxon>
    </lineage>
</organism>
<dbReference type="InterPro" id="IPR025669">
    <property type="entry name" value="AAA_dom"/>
</dbReference>
<dbReference type="Gene3D" id="3.40.50.300">
    <property type="entry name" value="P-loop containing nucleotide triphosphate hydrolases"/>
    <property type="match status" value="1"/>
</dbReference>
<feature type="domain" description="AAA" evidence="2">
    <location>
        <begin position="3"/>
        <end position="179"/>
    </location>
</feature>
<proteinExistence type="inferred from homology"/>
<dbReference type="RefSeq" id="WP_095044656.1">
    <property type="nucleotide sequence ID" value="NZ_LN890655.1"/>
</dbReference>
<keyword evidence="3" id="KW-0378">Hydrolase</keyword>
<protein>
    <submittedName>
        <fullName evidence="3">Sporulation initiation inhibitor protein Soj</fullName>
        <ecNumber evidence="3">3.6.-.-</ecNumber>
    </submittedName>
</protein>
<dbReference type="OrthoDB" id="9815116at2"/>
<keyword evidence="4" id="KW-1185">Reference proteome</keyword>
<dbReference type="CDD" id="cd02042">
    <property type="entry name" value="ParAB_family"/>
    <property type="match status" value="1"/>
</dbReference>
<dbReference type="AlphaFoldDB" id="A0A160T636"/>
<dbReference type="InterPro" id="IPR027417">
    <property type="entry name" value="P-loop_NTPase"/>
</dbReference>
<accession>A0A160T636</accession>
<evidence type="ECO:0000259" key="2">
    <source>
        <dbReference type="Pfam" id="PF13614"/>
    </source>
</evidence>
<dbReference type="PANTHER" id="PTHR13696:SF52">
    <property type="entry name" value="PARA FAMILY PROTEIN CT_582"/>
    <property type="match status" value="1"/>
</dbReference>
<evidence type="ECO:0000256" key="1">
    <source>
        <dbReference type="ARBA" id="ARBA00006976"/>
    </source>
</evidence>
<reference evidence="3" key="1">
    <citation type="submission" date="2016-01" db="EMBL/GenBank/DDBJ databases">
        <authorList>
            <person name="Mcilroy J.S."/>
            <person name="Karst M S."/>
            <person name="Albertsen M."/>
        </authorList>
    </citation>
    <scope>NUCLEOTIDE SEQUENCE</scope>
    <source>
        <strain evidence="3">Cfx-K</strain>
    </source>
</reference>
<dbReference type="InterPro" id="IPR050678">
    <property type="entry name" value="DNA_Partitioning_ATPase"/>
</dbReference>
<evidence type="ECO:0000313" key="4">
    <source>
        <dbReference type="Proteomes" id="UP000215027"/>
    </source>
</evidence>
<dbReference type="FunFam" id="3.40.50.300:FF:000285">
    <property type="entry name" value="Sporulation initiation inhibitor Soj"/>
    <property type="match status" value="1"/>
</dbReference>
<gene>
    <name evidence="3" type="primary">soj</name>
    <name evidence="3" type="ORF">CFX0092_A3566</name>
</gene>
<dbReference type="PANTHER" id="PTHR13696">
    <property type="entry name" value="P-LOOP CONTAINING NUCLEOSIDE TRIPHOSPHATE HYDROLASE"/>
    <property type="match status" value="1"/>
</dbReference>
<evidence type="ECO:0000313" key="3">
    <source>
        <dbReference type="EMBL" id="CUS05444.2"/>
    </source>
</evidence>
<dbReference type="GO" id="GO:0016787">
    <property type="term" value="F:hydrolase activity"/>
    <property type="evidence" value="ECO:0007669"/>
    <property type="project" value="UniProtKB-KW"/>
</dbReference>
<comment type="similarity">
    <text evidence="1">Belongs to the ParA family.</text>
</comment>
<dbReference type="Proteomes" id="UP000215027">
    <property type="component" value="Chromosome I"/>
</dbReference>
<dbReference type="KEGG" id="pbf:CFX0092_A3566"/>
<sequence length="264" mass="29130">MARIYAIANQKGGVGKTTTVVNLSAYLAGSGRRVLVVDLDPQANATSALGFDKNQMKPSTYELLLDQAPVGDVRLRHDEFGLDLLPSHPALAGAEIELVQAIGREYRLQRALQETADEYDYILIDSPPSLGLLTVNALTAARDGVLIPVQCEYLPLEGLSQLTKTIHLVQEYLNPALHIRGVMMTMYDSRTNLSRQVVEEVRRHFPNKVFRTIIPRNIRLSEAPSFGRPINFYAPQSPGAVAYRLLATELLNGDRRNGGGEHAE</sequence>
<dbReference type="Pfam" id="PF13614">
    <property type="entry name" value="AAA_31"/>
    <property type="match status" value="1"/>
</dbReference>
<dbReference type="EMBL" id="LN890655">
    <property type="protein sequence ID" value="CUS05444.2"/>
    <property type="molecule type" value="Genomic_DNA"/>
</dbReference>